<name>A0ABZ0W6D8_9BACT</name>
<dbReference type="InterPro" id="IPR003400">
    <property type="entry name" value="ExbD"/>
</dbReference>
<keyword evidence="10" id="KW-1185">Reference proteome</keyword>
<keyword evidence="7" id="KW-0653">Protein transport</keyword>
<dbReference type="PANTHER" id="PTHR30558:SF3">
    <property type="entry name" value="BIOPOLYMER TRANSPORT PROTEIN EXBD-RELATED"/>
    <property type="match status" value="1"/>
</dbReference>
<evidence type="ECO:0000313" key="9">
    <source>
        <dbReference type="EMBL" id="WQD37097.1"/>
    </source>
</evidence>
<evidence type="ECO:0000256" key="3">
    <source>
        <dbReference type="ARBA" id="ARBA00022475"/>
    </source>
</evidence>
<evidence type="ECO:0000256" key="4">
    <source>
        <dbReference type="ARBA" id="ARBA00022692"/>
    </source>
</evidence>
<dbReference type="Proteomes" id="UP001325680">
    <property type="component" value="Chromosome"/>
</dbReference>
<accession>A0ABZ0W6D8</accession>
<dbReference type="RefSeq" id="WP_162817929.1">
    <property type="nucleotide sequence ID" value="NZ_CP139960.1"/>
</dbReference>
<dbReference type="PANTHER" id="PTHR30558">
    <property type="entry name" value="EXBD MEMBRANE COMPONENT OF PMF-DRIVEN MACROMOLECULE IMPORT SYSTEM"/>
    <property type="match status" value="1"/>
</dbReference>
<comment type="similarity">
    <text evidence="2 7">Belongs to the ExbD/TolR family.</text>
</comment>
<keyword evidence="4 7" id="KW-0812">Transmembrane</keyword>
<evidence type="ECO:0000256" key="2">
    <source>
        <dbReference type="ARBA" id="ARBA00005811"/>
    </source>
</evidence>
<evidence type="ECO:0000256" key="8">
    <source>
        <dbReference type="SAM" id="Phobius"/>
    </source>
</evidence>
<keyword evidence="5 8" id="KW-1133">Transmembrane helix</keyword>
<keyword evidence="7" id="KW-0813">Transport</keyword>
<sequence length="195" mass="21902">MANIDTNQSQSRVQRGFTGKQKRLSVRIDMTPMVDLGFLLITFFIFTSSMNEPKAMDLFMPKSEGLETLVAKSGAFTILIDKDAGIYYYEGLPDEAGINIKKSSLSEIRRELIRKKQEVIKNYKPDKACEEKAVANPATIDDCRQKGLTILIKPTQDASYKAIVAMLDEMTINKIARYVLTEPDARDLALLQATK</sequence>
<protein>
    <submittedName>
        <fullName evidence="9">Biopolymer transporter ExbD</fullName>
    </submittedName>
</protein>
<feature type="transmembrane region" description="Helical" evidence="8">
    <location>
        <begin position="30"/>
        <end position="50"/>
    </location>
</feature>
<dbReference type="EMBL" id="CP139960">
    <property type="protein sequence ID" value="WQD37097.1"/>
    <property type="molecule type" value="Genomic_DNA"/>
</dbReference>
<reference evidence="9 10" key="1">
    <citation type="submission" date="2023-12" db="EMBL/GenBank/DDBJ databases">
        <title>Genome sequencing and assembly of bacterial species from a model synthetic community.</title>
        <authorList>
            <person name="Hogle S.L."/>
        </authorList>
    </citation>
    <scope>NUCLEOTIDE SEQUENCE [LARGE SCALE GENOMIC DNA]</scope>
    <source>
        <strain evidence="9 10">HAMBI_3031</strain>
    </source>
</reference>
<proteinExistence type="inferred from homology"/>
<evidence type="ECO:0000256" key="6">
    <source>
        <dbReference type="ARBA" id="ARBA00023136"/>
    </source>
</evidence>
<comment type="subcellular location">
    <subcellularLocation>
        <location evidence="1">Cell membrane</location>
        <topology evidence="1">Single-pass membrane protein</topology>
    </subcellularLocation>
    <subcellularLocation>
        <location evidence="7">Cell membrane</location>
        <topology evidence="7">Single-pass type II membrane protein</topology>
    </subcellularLocation>
</comment>
<organism evidence="9 10">
    <name type="scientific">Niabella yanshanensis</name>
    <dbReference type="NCBI Taxonomy" id="577386"/>
    <lineage>
        <taxon>Bacteria</taxon>
        <taxon>Pseudomonadati</taxon>
        <taxon>Bacteroidota</taxon>
        <taxon>Chitinophagia</taxon>
        <taxon>Chitinophagales</taxon>
        <taxon>Chitinophagaceae</taxon>
        <taxon>Niabella</taxon>
    </lineage>
</organism>
<gene>
    <name evidence="9" type="ORF">U0035_15600</name>
</gene>
<evidence type="ECO:0000256" key="5">
    <source>
        <dbReference type="ARBA" id="ARBA00022989"/>
    </source>
</evidence>
<dbReference type="Pfam" id="PF02472">
    <property type="entry name" value="ExbD"/>
    <property type="match status" value="1"/>
</dbReference>
<evidence type="ECO:0000313" key="10">
    <source>
        <dbReference type="Proteomes" id="UP001325680"/>
    </source>
</evidence>
<keyword evidence="3" id="KW-1003">Cell membrane</keyword>
<evidence type="ECO:0000256" key="7">
    <source>
        <dbReference type="RuleBase" id="RU003879"/>
    </source>
</evidence>
<evidence type="ECO:0000256" key="1">
    <source>
        <dbReference type="ARBA" id="ARBA00004162"/>
    </source>
</evidence>
<keyword evidence="6 8" id="KW-0472">Membrane</keyword>